<evidence type="ECO:0000313" key="4">
    <source>
        <dbReference type="EMBL" id="CKT16268.1"/>
    </source>
</evidence>
<dbReference type="EMBL" id="CNFT01000070">
    <property type="protein sequence ID" value="CKQ99383.1"/>
    <property type="molecule type" value="Genomic_DNA"/>
</dbReference>
<feature type="region of interest" description="Disordered" evidence="1">
    <location>
        <begin position="13"/>
        <end position="40"/>
    </location>
</feature>
<dbReference type="Proteomes" id="UP000044938">
    <property type="component" value="Unassembled WGS sequence"/>
</dbReference>
<organism evidence="5 6">
    <name type="scientific">Mycobacterium tuberculosis</name>
    <dbReference type="NCBI Taxonomy" id="1773"/>
    <lineage>
        <taxon>Bacteria</taxon>
        <taxon>Bacillati</taxon>
        <taxon>Actinomycetota</taxon>
        <taxon>Actinomycetes</taxon>
        <taxon>Mycobacteriales</taxon>
        <taxon>Mycobacteriaceae</taxon>
        <taxon>Mycobacterium</taxon>
        <taxon>Mycobacterium tuberculosis complex</taxon>
    </lineage>
</organism>
<dbReference type="EMBL" id="CNGE01000321">
    <property type="protein sequence ID" value="CKS48441.1"/>
    <property type="molecule type" value="Genomic_DNA"/>
</dbReference>
<dbReference type="Proteomes" id="UP000050164">
    <property type="component" value="Unassembled WGS sequence"/>
</dbReference>
<gene>
    <name evidence="5" type="ORF">ERS007720_01790</name>
    <name evidence="3" type="ORF">ERS027646_01945</name>
    <name evidence="2" type="ORF">ERS027659_00514</name>
    <name evidence="4" type="ORF">ERS027661_04010</name>
</gene>
<evidence type="ECO:0000313" key="5">
    <source>
        <dbReference type="EMBL" id="COW13255.1"/>
    </source>
</evidence>
<evidence type="ECO:0000313" key="2">
    <source>
        <dbReference type="EMBL" id="CKQ99383.1"/>
    </source>
</evidence>
<protein>
    <submittedName>
        <fullName evidence="5">Uncharacterized protein</fullName>
    </submittedName>
</protein>
<sequence>MLSIIHRPPVAWSPMSSSLNSPLASRVNRSMPTARTSGSANGSLIKGFSALLANARAVAIIVAVAPTLEARSQVSLSVRVIRPLLPRSF</sequence>
<dbReference type="EMBL" id="CNFU01001201">
    <property type="protein sequence ID" value="CKT16268.1"/>
    <property type="molecule type" value="Genomic_DNA"/>
</dbReference>
<evidence type="ECO:0000313" key="6">
    <source>
        <dbReference type="Proteomes" id="UP000044938"/>
    </source>
</evidence>
<evidence type="ECO:0000313" key="9">
    <source>
        <dbReference type="Proteomes" id="UP000050164"/>
    </source>
</evidence>
<dbReference type="Proteomes" id="UP000048948">
    <property type="component" value="Unassembled WGS sequence"/>
</dbReference>
<feature type="compositionally biased region" description="Polar residues" evidence="1">
    <location>
        <begin position="14"/>
        <end position="40"/>
    </location>
</feature>
<dbReference type="EMBL" id="CSAJ01000193">
    <property type="protein sequence ID" value="COW13255.1"/>
    <property type="molecule type" value="Genomic_DNA"/>
</dbReference>
<evidence type="ECO:0000313" key="7">
    <source>
        <dbReference type="Proteomes" id="UP000048948"/>
    </source>
</evidence>
<accession>A0A655ITP2</accession>
<evidence type="ECO:0000313" key="3">
    <source>
        <dbReference type="EMBL" id="CKS48441.1"/>
    </source>
</evidence>
<reference evidence="6 7" key="1">
    <citation type="submission" date="2015-03" db="EMBL/GenBank/DDBJ databases">
        <authorList>
            <consortium name="Pathogen Informatics"/>
        </authorList>
    </citation>
    <scope>NUCLEOTIDE SEQUENCE [LARGE SCALE GENOMIC DNA]</scope>
    <source>
        <strain evidence="3 7">Bir 172</strain>
        <strain evidence="2 9">Bir 185</strain>
        <strain evidence="4 8">Bir 187</strain>
        <strain evidence="5 6">M09401471</strain>
    </source>
</reference>
<evidence type="ECO:0000256" key="1">
    <source>
        <dbReference type="SAM" id="MobiDB-lite"/>
    </source>
</evidence>
<evidence type="ECO:0000313" key="8">
    <source>
        <dbReference type="Proteomes" id="UP000049023"/>
    </source>
</evidence>
<dbReference type="AlphaFoldDB" id="A0A655ITP2"/>
<dbReference type="Proteomes" id="UP000049023">
    <property type="component" value="Unassembled WGS sequence"/>
</dbReference>
<proteinExistence type="predicted"/>
<name>A0A655ITP2_MYCTX</name>